<sequence length="325" mass="36883">MDYDLQDGTDACTRASCRAKIAELQAKNAELEAKITELEDRIEDNWKYIESLHEKDHDLEAKNAELEAKITELEDRIEDNWKYIESLHEKNHDLEEKYVASRKMSKAAEENSRSQAKDKKAWNSAVLERDEVIKEYTRKCKKLQDLYEYEKAFREELERINEELLKKDELERSGSRTSPSKDHGASISHENHETAVPRSTTPTPSFKIQNHVDESNTKPSDHKPSAPGKRRAESVPGKPAAAPVTDDNKNARKKPKTKHPKTSRDAEWSKMKDQNGNAPESFKFTFSVPAPGSSDARPVSGSTEPAARVDQISWPDLNDSATARP</sequence>
<feature type="compositionally biased region" description="Basic residues" evidence="2">
    <location>
        <begin position="251"/>
        <end position="261"/>
    </location>
</feature>
<accession>A0A364NE15</accession>
<dbReference type="EMBL" id="QGDH01000011">
    <property type="protein sequence ID" value="RAR15457.1"/>
    <property type="molecule type" value="Genomic_DNA"/>
</dbReference>
<evidence type="ECO:0000313" key="4">
    <source>
        <dbReference type="Proteomes" id="UP000249619"/>
    </source>
</evidence>
<feature type="compositionally biased region" description="Polar residues" evidence="2">
    <location>
        <begin position="197"/>
        <end position="208"/>
    </location>
</feature>
<evidence type="ECO:0000256" key="2">
    <source>
        <dbReference type="SAM" id="MobiDB-lite"/>
    </source>
</evidence>
<feature type="coiled-coil region" evidence="1">
    <location>
        <begin position="14"/>
        <end position="111"/>
    </location>
</feature>
<keyword evidence="4" id="KW-1185">Reference proteome</keyword>
<evidence type="ECO:0000313" key="3">
    <source>
        <dbReference type="EMBL" id="RAR15457.1"/>
    </source>
</evidence>
<dbReference type="AlphaFoldDB" id="A0A364NE15"/>
<feature type="compositionally biased region" description="Basic and acidic residues" evidence="2">
    <location>
        <begin position="210"/>
        <end position="224"/>
    </location>
</feature>
<reference evidence="4" key="1">
    <citation type="submission" date="2018-05" db="EMBL/GenBank/DDBJ databases">
        <title>Draft genome sequence of Stemphylium lycopersici strain CIDEFI 213.</title>
        <authorList>
            <person name="Medina R."/>
            <person name="Franco M.E.E."/>
            <person name="Lucentini C.G."/>
            <person name="Saparrat M.C.N."/>
            <person name="Balatti P.A."/>
        </authorList>
    </citation>
    <scope>NUCLEOTIDE SEQUENCE [LARGE SCALE GENOMIC DNA]</scope>
    <source>
        <strain evidence="4">CIDEFI 213</strain>
    </source>
</reference>
<evidence type="ECO:0000256" key="1">
    <source>
        <dbReference type="SAM" id="Coils"/>
    </source>
</evidence>
<name>A0A364NE15_STELY</name>
<feature type="compositionally biased region" description="Basic and acidic residues" evidence="2">
    <location>
        <begin position="161"/>
        <end position="195"/>
    </location>
</feature>
<feature type="region of interest" description="Disordered" evidence="2">
    <location>
        <begin position="161"/>
        <end position="325"/>
    </location>
</feature>
<dbReference type="Proteomes" id="UP000249619">
    <property type="component" value="Unassembled WGS sequence"/>
</dbReference>
<gene>
    <name evidence="3" type="ORF">DDE83_001098</name>
</gene>
<keyword evidence="1" id="KW-0175">Coiled coil</keyword>
<organism evidence="3 4">
    <name type="scientific">Stemphylium lycopersici</name>
    <name type="common">Tomato gray leaf spot disease fungus</name>
    <name type="synonym">Thyrospora lycopersici</name>
    <dbReference type="NCBI Taxonomy" id="183478"/>
    <lineage>
        <taxon>Eukaryota</taxon>
        <taxon>Fungi</taxon>
        <taxon>Dikarya</taxon>
        <taxon>Ascomycota</taxon>
        <taxon>Pezizomycotina</taxon>
        <taxon>Dothideomycetes</taxon>
        <taxon>Pleosporomycetidae</taxon>
        <taxon>Pleosporales</taxon>
        <taxon>Pleosporineae</taxon>
        <taxon>Pleosporaceae</taxon>
        <taxon>Stemphylium</taxon>
    </lineage>
</organism>
<comment type="caution">
    <text evidence="3">The sequence shown here is derived from an EMBL/GenBank/DDBJ whole genome shotgun (WGS) entry which is preliminary data.</text>
</comment>
<dbReference type="Gene3D" id="1.20.5.340">
    <property type="match status" value="1"/>
</dbReference>
<proteinExistence type="predicted"/>
<protein>
    <submittedName>
        <fullName evidence="3">Uncharacterized protein</fullName>
    </submittedName>
</protein>
<feature type="compositionally biased region" description="Basic and acidic residues" evidence="2">
    <location>
        <begin position="262"/>
        <end position="273"/>
    </location>
</feature>